<dbReference type="PANTHER" id="PTHR46250:SF18">
    <property type="entry name" value="MYB_SANT-LIKE DOMAIN-CONTAINING PROTEIN"/>
    <property type="match status" value="1"/>
</dbReference>
<proteinExistence type="predicted"/>
<gene>
    <name evidence="3" type="ORF">Dsin_024707</name>
</gene>
<evidence type="ECO:0000313" key="3">
    <source>
        <dbReference type="EMBL" id="KAK3193397.1"/>
    </source>
</evidence>
<accession>A0AAE0DW97</accession>
<dbReference type="Pfam" id="PF12776">
    <property type="entry name" value="Myb_DNA-bind_3"/>
    <property type="match status" value="1"/>
</dbReference>
<dbReference type="Proteomes" id="UP001281410">
    <property type="component" value="Unassembled WGS sequence"/>
</dbReference>
<evidence type="ECO:0000259" key="2">
    <source>
        <dbReference type="Pfam" id="PF12776"/>
    </source>
</evidence>
<sequence length="190" mass="21172">MIGKLNMFDRHSWTLEEEDVMISILKGIVANGGRCDTGSFRISTYEQVALKMREKIENITITAKHVQNKMKRMKDRYSAAYDMLNTSGFGWDDTRKCVTVDSPEILEKYLKPSFTPSNVASASSAPNTEQTSKRKRNRSASTTAIDINNVFEKSMERASADIAKLTEAITGGDAMTRLVVELEGVGLDCM</sequence>
<protein>
    <recommendedName>
        <fullName evidence="2">Myb/SANT-like domain-containing protein</fullName>
    </recommendedName>
</protein>
<comment type="caution">
    <text evidence="3">The sequence shown here is derived from an EMBL/GenBank/DDBJ whole genome shotgun (WGS) entry which is preliminary data.</text>
</comment>
<name>A0AAE0DW97_9ROSI</name>
<reference evidence="3" key="1">
    <citation type="journal article" date="2023" name="Plant J.">
        <title>Genome sequences and population genomics provide insights into the demographic history, inbreeding, and mutation load of two 'living fossil' tree species of Dipteronia.</title>
        <authorList>
            <person name="Feng Y."/>
            <person name="Comes H.P."/>
            <person name="Chen J."/>
            <person name="Zhu S."/>
            <person name="Lu R."/>
            <person name="Zhang X."/>
            <person name="Li P."/>
            <person name="Qiu J."/>
            <person name="Olsen K.M."/>
            <person name="Qiu Y."/>
        </authorList>
    </citation>
    <scope>NUCLEOTIDE SEQUENCE</scope>
    <source>
        <strain evidence="3">NBL</strain>
    </source>
</reference>
<dbReference type="EMBL" id="JANJYJ010000008">
    <property type="protein sequence ID" value="KAK3193397.1"/>
    <property type="molecule type" value="Genomic_DNA"/>
</dbReference>
<evidence type="ECO:0000256" key="1">
    <source>
        <dbReference type="SAM" id="MobiDB-lite"/>
    </source>
</evidence>
<organism evidence="3 4">
    <name type="scientific">Dipteronia sinensis</name>
    <dbReference type="NCBI Taxonomy" id="43782"/>
    <lineage>
        <taxon>Eukaryota</taxon>
        <taxon>Viridiplantae</taxon>
        <taxon>Streptophyta</taxon>
        <taxon>Embryophyta</taxon>
        <taxon>Tracheophyta</taxon>
        <taxon>Spermatophyta</taxon>
        <taxon>Magnoliopsida</taxon>
        <taxon>eudicotyledons</taxon>
        <taxon>Gunneridae</taxon>
        <taxon>Pentapetalae</taxon>
        <taxon>rosids</taxon>
        <taxon>malvids</taxon>
        <taxon>Sapindales</taxon>
        <taxon>Sapindaceae</taxon>
        <taxon>Hippocastanoideae</taxon>
        <taxon>Acereae</taxon>
        <taxon>Dipteronia</taxon>
    </lineage>
</organism>
<keyword evidence="4" id="KW-1185">Reference proteome</keyword>
<dbReference type="InterPro" id="IPR024752">
    <property type="entry name" value="Myb/SANT-like_dom"/>
</dbReference>
<dbReference type="AlphaFoldDB" id="A0AAE0DW97"/>
<dbReference type="PANTHER" id="PTHR46250">
    <property type="entry name" value="MYB/SANT-LIKE DNA-BINDING DOMAIN PROTEIN-RELATED"/>
    <property type="match status" value="1"/>
</dbReference>
<feature type="domain" description="Myb/SANT-like" evidence="2">
    <location>
        <begin position="12"/>
        <end position="101"/>
    </location>
</feature>
<feature type="region of interest" description="Disordered" evidence="1">
    <location>
        <begin position="117"/>
        <end position="141"/>
    </location>
</feature>
<evidence type="ECO:0000313" key="4">
    <source>
        <dbReference type="Proteomes" id="UP001281410"/>
    </source>
</evidence>